<keyword evidence="5 7" id="KW-1133">Transmembrane helix</keyword>
<evidence type="ECO:0000256" key="7">
    <source>
        <dbReference type="RuleBase" id="RU363032"/>
    </source>
</evidence>
<dbReference type="SUPFAM" id="SSF160964">
    <property type="entry name" value="MalF N-terminal region-like"/>
    <property type="match status" value="1"/>
</dbReference>
<sequence length="289" mass="32782">MRKREKITTLVFILPWLVSFCIFVLYPIVFSIYVSMTDYSGLTWNMKFVGFSNYVRAFNDRVFLRALSNTFLFVLITVPATTVISLFLAVLLTSGIKFKRLFQAGYFLPSVISMVVISMIWLYIYSAMGPLNMLLRSLGIDVPARSWLASEKTALGSIMVMDVWSAVGYYTVLFVAGLQSLPLQLYEAARIDGATKWQIFKRITLPLLKPTILFVVSINSIRSFQIFTEIFTLTGGGPANSTQTIVHYLYDVSFRKFEMGYGSAIAYVLFFIVLAITLLQRKILKGEQL</sequence>
<dbReference type="GO" id="GO:0005886">
    <property type="term" value="C:plasma membrane"/>
    <property type="evidence" value="ECO:0007669"/>
    <property type="project" value="UniProtKB-SubCell"/>
</dbReference>
<evidence type="ECO:0000256" key="2">
    <source>
        <dbReference type="ARBA" id="ARBA00022448"/>
    </source>
</evidence>
<dbReference type="Gene3D" id="1.10.3720.10">
    <property type="entry name" value="MetI-like"/>
    <property type="match status" value="1"/>
</dbReference>
<feature type="transmembrane region" description="Helical" evidence="7">
    <location>
        <begin position="207"/>
        <end position="227"/>
    </location>
</feature>
<feature type="transmembrane region" description="Helical" evidence="7">
    <location>
        <begin position="71"/>
        <end position="92"/>
    </location>
</feature>
<feature type="transmembrane region" description="Helical" evidence="7">
    <location>
        <begin position="12"/>
        <end position="36"/>
    </location>
</feature>
<organism evidence="9 10">
    <name type="scientific">Pseudothermotoga hypogea DSM 11164 = NBRC 106472</name>
    <dbReference type="NCBI Taxonomy" id="1123384"/>
    <lineage>
        <taxon>Bacteria</taxon>
        <taxon>Thermotogati</taxon>
        <taxon>Thermotogota</taxon>
        <taxon>Thermotogae</taxon>
        <taxon>Thermotogales</taxon>
        <taxon>Thermotogaceae</taxon>
        <taxon>Pseudothermotoga</taxon>
    </lineage>
</organism>
<dbReference type="PATRIC" id="fig|1123384.7.peg.1034"/>
<dbReference type="GO" id="GO:0055085">
    <property type="term" value="P:transmembrane transport"/>
    <property type="evidence" value="ECO:0007669"/>
    <property type="project" value="InterPro"/>
</dbReference>
<dbReference type="KEGG" id="phy:AJ81_05240"/>
<dbReference type="PANTHER" id="PTHR30193:SF37">
    <property type="entry name" value="INNER MEMBRANE ABC TRANSPORTER PERMEASE PROTEIN YCJO"/>
    <property type="match status" value="1"/>
</dbReference>
<evidence type="ECO:0000256" key="5">
    <source>
        <dbReference type="ARBA" id="ARBA00022989"/>
    </source>
</evidence>
<dbReference type="RefSeq" id="WP_081708927.1">
    <property type="nucleotide sequence ID" value="NC_022795.1"/>
</dbReference>
<evidence type="ECO:0000256" key="4">
    <source>
        <dbReference type="ARBA" id="ARBA00022692"/>
    </source>
</evidence>
<keyword evidence="4 7" id="KW-0812">Transmembrane</keyword>
<evidence type="ECO:0000259" key="8">
    <source>
        <dbReference type="PROSITE" id="PS50928"/>
    </source>
</evidence>
<dbReference type="InterPro" id="IPR035906">
    <property type="entry name" value="MetI-like_sf"/>
</dbReference>
<accession>A0A0X1KR55</accession>
<comment type="similarity">
    <text evidence="7">Belongs to the binding-protein-dependent transport system permease family.</text>
</comment>
<protein>
    <submittedName>
        <fullName evidence="9">Sugar ABC transporter permease</fullName>
    </submittedName>
</protein>
<dbReference type="CDD" id="cd06261">
    <property type="entry name" value="TM_PBP2"/>
    <property type="match status" value="1"/>
</dbReference>
<evidence type="ECO:0000256" key="3">
    <source>
        <dbReference type="ARBA" id="ARBA00022475"/>
    </source>
</evidence>
<dbReference type="OrthoDB" id="9777304at2"/>
<feature type="transmembrane region" description="Helical" evidence="7">
    <location>
        <begin position="167"/>
        <end position="186"/>
    </location>
</feature>
<dbReference type="PANTHER" id="PTHR30193">
    <property type="entry name" value="ABC TRANSPORTER PERMEASE PROTEIN"/>
    <property type="match status" value="1"/>
</dbReference>
<feature type="transmembrane region" description="Helical" evidence="7">
    <location>
        <begin position="104"/>
        <end position="124"/>
    </location>
</feature>
<keyword evidence="2 7" id="KW-0813">Transport</keyword>
<dbReference type="PaxDb" id="1123384-AJ81_05240"/>
<dbReference type="Proteomes" id="UP000077469">
    <property type="component" value="Chromosome"/>
</dbReference>
<dbReference type="InterPro" id="IPR051393">
    <property type="entry name" value="ABC_transporter_permease"/>
</dbReference>
<dbReference type="EMBL" id="CP007141">
    <property type="protein sequence ID" value="AJC73709.1"/>
    <property type="molecule type" value="Genomic_DNA"/>
</dbReference>
<evidence type="ECO:0000313" key="10">
    <source>
        <dbReference type="Proteomes" id="UP000077469"/>
    </source>
</evidence>
<evidence type="ECO:0000256" key="1">
    <source>
        <dbReference type="ARBA" id="ARBA00004651"/>
    </source>
</evidence>
<evidence type="ECO:0000256" key="6">
    <source>
        <dbReference type="ARBA" id="ARBA00023136"/>
    </source>
</evidence>
<reference evidence="9 10" key="1">
    <citation type="submission" date="2014-01" db="EMBL/GenBank/DDBJ databases">
        <title>Genome sequencing of Thermotog hypogea.</title>
        <authorList>
            <person name="Zhang X."/>
            <person name="Alvare G."/>
            <person name="Fristensky B."/>
            <person name="Chen L."/>
            <person name="Suen T."/>
            <person name="Chen Q."/>
            <person name="Ma K."/>
        </authorList>
    </citation>
    <scope>NUCLEOTIDE SEQUENCE [LARGE SCALE GENOMIC DNA]</scope>
    <source>
        <strain evidence="9 10">DSM 11164</strain>
    </source>
</reference>
<keyword evidence="10" id="KW-1185">Reference proteome</keyword>
<dbReference type="Pfam" id="PF00528">
    <property type="entry name" value="BPD_transp_1"/>
    <property type="match status" value="1"/>
</dbReference>
<evidence type="ECO:0000313" key="9">
    <source>
        <dbReference type="EMBL" id="AJC73709.1"/>
    </source>
</evidence>
<name>A0A0X1KR55_9THEM</name>
<comment type="subcellular location">
    <subcellularLocation>
        <location evidence="1 7">Cell membrane</location>
        <topology evidence="1 7">Multi-pass membrane protein</topology>
    </subcellularLocation>
</comment>
<feature type="transmembrane region" description="Helical" evidence="7">
    <location>
        <begin position="259"/>
        <end position="279"/>
    </location>
</feature>
<dbReference type="InterPro" id="IPR000515">
    <property type="entry name" value="MetI-like"/>
</dbReference>
<feature type="domain" description="ABC transmembrane type-1" evidence="8">
    <location>
        <begin position="67"/>
        <end position="280"/>
    </location>
</feature>
<keyword evidence="3" id="KW-1003">Cell membrane</keyword>
<gene>
    <name evidence="9" type="ORF">AJ81_05240</name>
</gene>
<dbReference type="PROSITE" id="PS50928">
    <property type="entry name" value="ABC_TM1"/>
    <property type="match status" value="1"/>
</dbReference>
<dbReference type="SUPFAM" id="SSF161098">
    <property type="entry name" value="MetI-like"/>
    <property type="match status" value="1"/>
</dbReference>
<proteinExistence type="inferred from homology"/>
<dbReference type="AlphaFoldDB" id="A0A0X1KR55"/>
<keyword evidence="6 7" id="KW-0472">Membrane</keyword>
<dbReference type="STRING" id="1123384.AJ81_05240"/>